<keyword evidence="2" id="KW-1185">Reference proteome</keyword>
<dbReference type="Proteomes" id="UP000215590">
    <property type="component" value="Unassembled WGS sequence"/>
</dbReference>
<accession>A0A256FXC1</accession>
<protein>
    <submittedName>
        <fullName evidence="1">Uncharacterized protein</fullName>
    </submittedName>
</protein>
<evidence type="ECO:0000313" key="2">
    <source>
        <dbReference type="Proteomes" id="UP000215590"/>
    </source>
</evidence>
<sequence length="44" mass="5299">MQFHKRQCNKQNQSDWTVMGLAIFSSPQLIYQPVFYLSTEITRY</sequence>
<reference evidence="1 2" key="1">
    <citation type="submission" date="2017-07" db="EMBL/GenBank/DDBJ databases">
        <title>Phylogenetic study on the rhizospheric bacterium Ochrobactrum sp. A44.</title>
        <authorList>
            <person name="Krzyzanowska D.M."/>
            <person name="Ossowicki A."/>
            <person name="Rajewska M."/>
            <person name="Maciag T."/>
            <person name="Kaczynski Z."/>
            <person name="Czerwicka M."/>
            <person name="Jafra S."/>
        </authorList>
    </citation>
    <scope>NUCLEOTIDE SEQUENCE [LARGE SCALE GENOMIC DNA]</scope>
    <source>
        <strain evidence="1 2">DSM 7216</strain>
    </source>
</reference>
<gene>
    <name evidence="1" type="ORF">CEV31_1978</name>
</gene>
<evidence type="ECO:0000313" key="1">
    <source>
        <dbReference type="EMBL" id="OYR19408.1"/>
    </source>
</evidence>
<dbReference type="EMBL" id="NNRJ01000018">
    <property type="protein sequence ID" value="OYR19408.1"/>
    <property type="molecule type" value="Genomic_DNA"/>
</dbReference>
<proteinExistence type="predicted"/>
<comment type="caution">
    <text evidence="1">The sequence shown here is derived from an EMBL/GenBank/DDBJ whole genome shotgun (WGS) entry which is preliminary data.</text>
</comment>
<dbReference type="AlphaFoldDB" id="A0A256FXC1"/>
<organism evidence="1 2">
    <name type="scientific">Brucella thiophenivorans</name>
    <dbReference type="NCBI Taxonomy" id="571255"/>
    <lineage>
        <taxon>Bacteria</taxon>
        <taxon>Pseudomonadati</taxon>
        <taxon>Pseudomonadota</taxon>
        <taxon>Alphaproteobacteria</taxon>
        <taxon>Hyphomicrobiales</taxon>
        <taxon>Brucellaceae</taxon>
        <taxon>Brucella/Ochrobactrum group</taxon>
        <taxon>Brucella</taxon>
    </lineage>
</organism>
<name>A0A256FXC1_9HYPH</name>